<name>A0A7Y0L458_9FIRM</name>
<evidence type="ECO:0000256" key="5">
    <source>
        <dbReference type="ARBA" id="ARBA00023146"/>
    </source>
</evidence>
<dbReference type="InterPro" id="IPR004364">
    <property type="entry name" value="Aa-tRNA-synt_II"/>
</dbReference>
<feature type="domain" description="Aminoacyl-transfer RNA synthetases class-II family profile" evidence="6">
    <location>
        <begin position="103"/>
        <end position="340"/>
    </location>
</feature>
<dbReference type="GO" id="GO:0016740">
    <property type="term" value="F:transferase activity"/>
    <property type="evidence" value="ECO:0007669"/>
    <property type="project" value="UniProtKB-ARBA"/>
</dbReference>
<evidence type="ECO:0000259" key="6">
    <source>
        <dbReference type="PROSITE" id="PS50862"/>
    </source>
</evidence>
<keyword evidence="8" id="KW-1185">Reference proteome</keyword>
<dbReference type="GO" id="GO:0140096">
    <property type="term" value="F:catalytic activity, acting on a protein"/>
    <property type="evidence" value="ECO:0007669"/>
    <property type="project" value="UniProtKB-ARBA"/>
</dbReference>
<evidence type="ECO:0000256" key="4">
    <source>
        <dbReference type="ARBA" id="ARBA00022917"/>
    </source>
</evidence>
<accession>A0A7Y0L458</accession>
<dbReference type="GO" id="GO:0005524">
    <property type="term" value="F:ATP binding"/>
    <property type="evidence" value="ECO:0007669"/>
    <property type="project" value="UniProtKB-KW"/>
</dbReference>
<dbReference type="AlphaFoldDB" id="A0A7Y0L458"/>
<dbReference type="SUPFAM" id="SSF55681">
    <property type="entry name" value="Class II aaRS and biotin synthetases"/>
    <property type="match status" value="1"/>
</dbReference>
<evidence type="ECO:0000313" key="8">
    <source>
        <dbReference type="Proteomes" id="UP000533476"/>
    </source>
</evidence>
<protein>
    <submittedName>
        <fullName evidence="7">Asparaginase</fullName>
    </submittedName>
</protein>
<evidence type="ECO:0000256" key="1">
    <source>
        <dbReference type="ARBA" id="ARBA00022598"/>
    </source>
</evidence>
<keyword evidence="4" id="KW-0648">Protein biosynthesis</keyword>
<dbReference type="InterPro" id="IPR006195">
    <property type="entry name" value="aa-tRNA-synth_II"/>
</dbReference>
<dbReference type="GO" id="GO:0006421">
    <property type="term" value="P:asparaginyl-tRNA aminoacylation"/>
    <property type="evidence" value="ECO:0007669"/>
    <property type="project" value="TreeGrafter"/>
</dbReference>
<keyword evidence="5" id="KW-0030">Aminoacyl-tRNA synthetase</keyword>
<dbReference type="GO" id="GO:0004812">
    <property type="term" value="F:aminoacyl-tRNA ligase activity"/>
    <property type="evidence" value="ECO:0007669"/>
    <property type="project" value="UniProtKB-KW"/>
</dbReference>
<dbReference type="Pfam" id="PF00152">
    <property type="entry name" value="tRNA-synt_2"/>
    <property type="match status" value="1"/>
</dbReference>
<dbReference type="PANTHER" id="PTHR22594">
    <property type="entry name" value="ASPARTYL/LYSYL-TRNA SYNTHETASE"/>
    <property type="match status" value="1"/>
</dbReference>
<sequence>MGGPKVSPPKSWSTPNSHFLTVLHEPWYKTVMHIQSTVSVATTEFWIQRGAQLLCLPITTGSVSSPNAVGSDSIPVPVSIFGVHTYLADSMQFLLEYGCRLSPEGCFYLMPSFRGEDVDSSHLAQFFHSEVELVGTLDDVMEAAEDYIRFLASRILERHDTLVMDAAGTIEHLKKVVQTLSFPRISFSEAIELLGDNPEWITINAVGGRIISRKGEQRLMQTLGSPVWLTKMDHLSVPFYQAFDGDDLRTARNADLLMGIGEILGAGERHASIKDARHALEVHSVSEVDYEWYLMMKELYPLRTAGFGMGVERFLLWVLQHDDIRDIPLLLRVNGQQINP</sequence>
<dbReference type="PROSITE" id="PS50862">
    <property type="entry name" value="AA_TRNA_LIGASE_II"/>
    <property type="match status" value="1"/>
</dbReference>
<dbReference type="PANTHER" id="PTHR22594:SF34">
    <property type="entry name" value="ASPARAGINE--TRNA LIGASE, MITOCHONDRIAL-RELATED"/>
    <property type="match status" value="1"/>
</dbReference>
<evidence type="ECO:0000256" key="3">
    <source>
        <dbReference type="ARBA" id="ARBA00022840"/>
    </source>
</evidence>
<proteinExistence type="predicted"/>
<keyword evidence="2" id="KW-0547">Nucleotide-binding</keyword>
<dbReference type="Proteomes" id="UP000533476">
    <property type="component" value="Unassembled WGS sequence"/>
</dbReference>
<evidence type="ECO:0000313" key="7">
    <source>
        <dbReference type="EMBL" id="NMP22612.1"/>
    </source>
</evidence>
<dbReference type="InterPro" id="IPR045864">
    <property type="entry name" value="aa-tRNA-synth_II/BPL/LPL"/>
</dbReference>
<dbReference type="EMBL" id="JABBVZ010000027">
    <property type="protein sequence ID" value="NMP22612.1"/>
    <property type="molecule type" value="Genomic_DNA"/>
</dbReference>
<organism evidence="7 8">
    <name type="scientific">Sulfobacillus harzensis</name>
    <dbReference type="NCBI Taxonomy" id="2729629"/>
    <lineage>
        <taxon>Bacteria</taxon>
        <taxon>Bacillati</taxon>
        <taxon>Bacillota</taxon>
        <taxon>Clostridia</taxon>
        <taxon>Eubacteriales</taxon>
        <taxon>Clostridiales Family XVII. Incertae Sedis</taxon>
        <taxon>Sulfobacillus</taxon>
    </lineage>
</organism>
<reference evidence="7 8" key="1">
    <citation type="submission" date="2020-04" db="EMBL/GenBank/DDBJ databases">
        <authorList>
            <person name="Zhang R."/>
            <person name="Schippers A."/>
        </authorList>
    </citation>
    <scope>NUCLEOTIDE SEQUENCE [LARGE SCALE GENOMIC DNA]</scope>
    <source>
        <strain evidence="7 8">DSM 109850</strain>
    </source>
</reference>
<keyword evidence="1" id="KW-0436">Ligase</keyword>
<gene>
    <name evidence="7" type="ORF">HIJ39_09640</name>
</gene>
<comment type="caution">
    <text evidence="7">The sequence shown here is derived from an EMBL/GenBank/DDBJ whole genome shotgun (WGS) entry which is preliminary data.</text>
</comment>
<evidence type="ECO:0000256" key="2">
    <source>
        <dbReference type="ARBA" id="ARBA00022741"/>
    </source>
</evidence>
<dbReference type="Gene3D" id="3.30.930.10">
    <property type="entry name" value="Bira Bifunctional Protein, Domain 2"/>
    <property type="match status" value="1"/>
</dbReference>
<dbReference type="RefSeq" id="WP_169099162.1">
    <property type="nucleotide sequence ID" value="NZ_JABBVZ010000027.1"/>
</dbReference>
<keyword evidence="3" id="KW-0067">ATP-binding</keyword>